<proteinExistence type="predicted"/>
<protein>
    <submittedName>
        <fullName evidence="3">5'-nucleotidase, lipoprotein e(P4) family</fullName>
    </submittedName>
</protein>
<dbReference type="SUPFAM" id="SSF56784">
    <property type="entry name" value="HAD-like"/>
    <property type="match status" value="1"/>
</dbReference>
<dbReference type="PANTHER" id="PTHR31284">
    <property type="entry name" value="ACID PHOSPHATASE-LIKE PROTEIN"/>
    <property type="match status" value="1"/>
</dbReference>
<feature type="chain" id="PRO_5011689638" evidence="2">
    <location>
        <begin position="35"/>
        <end position="266"/>
    </location>
</feature>
<dbReference type="Gene3D" id="3.40.50.1000">
    <property type="entry name" value="HAD superfamily/HAD-like"/>
    <property type="match status" value="1"/>
</dbReference>
<dbReference type="InterPro" id="IPR023214">
    <property type="entry name" value="HAD_sf"/>
</dbReference>
<name>A0A1G7TWZ5_9PROT</name>
<sequence length="266" mass="29561">MTRMRTPLLKKATVLAGTLALLAGAAVPLGTAHAEDDEKLCKQYTFEKGLKFQQQSAVIDALQRQAFKVARMQLDDKLARHGSTENLAIVTDADETLVDNTPLLVRDMRNCHTYTTWDTWGHWEREGTPELIPGAKDFLTYADAQGVNIFYVSNRFGSNKPHTVDTLQELGLPQASAETVKLWSEGNPKTKRRAAIRENHEIIMLIGDSLADLDGAFEGSVAEKRAAVEENADKFGTDWIVLPNATYGDWTETELEAWDAPMKIAE</sequence>
<gene>
    <name evidence="3" type="ORF">SAMN05216241_11084</name>
</gene>
<dbReference type="SFLD" id="SFLDS00003">
    <property type="entry name" value="Haloacid_Dehalogenase"/>
    <property type="match status" value="1"/>
</dbReference>
<dbReference type="RefSeq" id="WP_218119200.1">
    <property type="nucleotide sequence ID" value="NZ_FNCE01000010.1"/>
</dbReference>
<dbReference type="Proteomes" id="UP000199415">
    <property type="component" value="Unassembled WGS sequence"/>
</dbReference>
<dbReference type="PROSITE" id="PS51318">
    <property type="entry name" value="TAT"/>
    <property type="match status" value="1"/>
</dbReference>
<keyword evidence="4" id="KW-1185">Reference proteome</keyword>
<evidence type="ECO:0000313" key="4">
    <source>
        <dbReference type="Proteomes" id="UP000199415"/>
    </source>
</evidence>
<dbReference type="EMBL" id="FNCE01000010">
    <property type="protein sequence ID" value="SDG39040.1"/>
    <property type="molecule type" value="Genomic_DNA"/>
</dbReference>
<reference evidence="3 4" key="1">
    <citation type="submission" date="2016-10" db="EMBL/GenBank/DDBJ databases">
        <authorList>
            <person name="de Groot N.N."/>
        </authorList>
    </citation>
    <scope>NUCLEOTIDE SEQUENCE [LARGE SCALE GENOMIC DNA]</scope>
    <source>
        <strain evidence="3 4">DSM 25584</strain>
    </source>
</reference>
<feature type="signal peptide" evidence="2">
    <location>
        <begin position="1"/>
        <end position="34"/>
    </location>
</feature>
<organism evidence="3 4">
    <name type="scientific">Limimonas halophila</name>
    <dbReference type="NCBI Taxonomy" id="1082479"/>
    <lineage>
        <taxon>Bacteria</taxon>
        <taxon>Pseudomonadati</taxon>
        <taxon>Pseudomonadota</taxon>
        <taxon>Alphaproteobacteria</taxon>
        <taxon>Rhodospirillales</taxon>
        <taxon>Rhodovibrionaceae</taxon>
        <taxon>Limimonas</taxon>
    </lineage>
</organism>
<dbReference type="AlphaFoldDB" id="A0A1G7TWZ5"/>
<evidence type="ECO:0000256" key="1">
    <source>
        <dbReference type="ARBA" id="ARBA00022729"/>
    </source>
</evidence>
<dbReference type="InterPro" id="IPR005519">
    <property type="entry name" value="Acid_phosphat_B-like"/>
</dbReference>
<dbReference type="PANTHER" id="PTHR31284:SF10">
    <property type="entry name" value="ACID PHOSPHATASE-LIKE PROTEIN"/>
    <property type="match status" value="1"/>
</dbReference>
<dbReference type="GO" id="GO:0009279">
    <property type="term" value="C:cell outer membrane"/>
    <property type="evidence" value="ECO:0007669"/>
    <property type="project" value="InterPro"/>
</dbReference>
<dbReference type="Pfam" id="PF03767">
    <property type="entry name" value="Acid_phosphat_B"/>
    <property type="match status" value="1"/>
</dbReference>
<evidence type="ECO:0000313" key="3">
    <source>
        <dbReference type="EMBL" id="SDG39040.1"/>
    </source>
</evidence>
<dbReference type="InterPro" id="IPR006423">
    <property type="entry name" value="Lipo_e_P4"/>
</dbReference>
<dbReference type="InterPro" id="IPR036412">
    <property type="entry name" value="HAD-like_sf"/>
</dbReference>
<dbReference type="STRING" id="1082479.SAMN05216241_11084"/>
<evidence type="ECO:0000256" key="2">
    <source>
        <dbReference type="SAM" id="SignalP"/>
    </source>
</evidence>
<dbReference type="InterPro" id="IPR006311">
    <property type="entry name" value="TAT_signal"/>
</dbReference>
<accession>A0A1G7TWZ5</accession>
<keyword evidence="3" id="KW-0449">Lipoprotein</keyword>
<keyword evidence="1 2" id="KW-0732">Signal</keyword>
<dbReference type="PIRSF" id="PIRSF019271">
    <property type="entry name" value="Acid_Ptase_C"/>
    <property type="match status" value="1"/>
</dbReference>
<dbReference type="SFLD" id="SFLDG01125">
    <property type="entry name" value="C1.1:_Acid_Phosphatase_Like"/>
    <property type="match status" value="1"/>
</dbReference>